<dbReference type="EMBL" id="MCGG01000078">
    <property type="protein sequence ID" value="OEJ64129.1"/>
    <property type="molecule type" value="Genomic_DNA"/>
</dbReference>
<dbReference type="AlphaFoldDB" id="A0A1E5Q3I4"/>
<dbReference type="InterPro" id="IPR028082">
    <property type="entry name" value="Peripla_BP_I"/>
</dbReference>
<dbReference type="PANTHER" id="PTHR30483">
    <property type="entry name" value="LEUCINE-SPECIFIC-BINDING PROTEIN"/>
    <property type="match status" value="1"/>
</dbReference>
<keyword evidence="2" id="KW-0732">Signal</keyword>
<sequence length="370" mass="41005">MKPVYIGFDGAFGLKNSTSAQAIEKGLTIGIAEVNARGGVLGGRPLKLLTRDNRSVPARGVENIKLFAQQEGLVAVVGGRFSPVILSEIDILHDLKVIMMDAWGSADGITEHTYSPSYAFRVSLRDRFAMPAMLRHAQKNNAKRIALLVPNTGWGRSNVNAAERYLGEIGSDMTTKVIWYNWGDKDFSGFYRIFQDWGADTLVMVANDIEGSLVVRYVASLPEDQRMPIISHWGITGGQFVEACQGDLAKVDFSVVQTFSFYKAEPTIRATFMDWAKRLYGIERIEDIDSPVGVGHAYDIVQILARAIDLASSTNRPAVRDALEKVTAIKGLVRTYDKPFGPNDYDALEQDNVFMARYDENGIIRPLDVE</sequence>
<dbReference type="Pfam" id="PF13458">
    <property type="entry name" value="Peripla_BP_6"/>
    <property type="match status" value="1"/>
</dbReference>
<dbReference type="STRING" id="28181.BEN30_00930"/>
<comment type="similarity">
    <text evidence="1">Belongs to the leucine-binding protein family.</text>
</comment>
<protein>
    <submittedName>
        <fullName evidence="5">ABC transporter substrate-binding protein</fullName>
    </submittedName>
</protein>
<dbReference type="InterPro" id="IPR051010">
    <property type="entry name" value="BCAA_transport"/>
</dbReference>
<name>A0A1E5Q3I4_9PROT</name>
<evidence type="ECO:0000256" key="3">
    <source>
        <dbReference type="ARBA" id="ARBA00022970"/>
    </source>
</evidence>
<feature type="domain" description="Leucine-binding protein" evidence="4">
    <location>
        <begin position="16"/>
        <end position="346"/>
    </location>
</feature>
<accession>A0A1E5Q3I4</accession>
<evidence type="ECO:0000313" key="6">
    <source>
        <dbReference type="Proteomes" id="UP000095347"/>
    </source>
</evidence>
<keyword evidence="6" id="KW-1185">Reference proteome</keyword>
<keyword evidence="3" id="KW-0029">Amino-acid transport</keyword>
<evidence type="ECO:0000256" key="1">
    <source>
        <dbReference type="ARBA" id="ARBA00010062"/>
    </source>
</evidence>
<evidence type="ECO:0000313" key="5">
    <source>
        <dbReference type="EMBL" id="OEJ64129.1"/>
    </source>
</evidence>
<organism evidence="5 6">
    <name type="scientific">Magnetovibrio blakemorei</name>
    <dbReference type="NCBI Taxonomy" id="28181"/>
    <lineage>
        <taxon>Bacteria</taxon>
        <taxon>Pseudomonadati</taxon>
        <taxon>Pseudomonadota</taxon>
        <taxon>Alphaproteobacteria</taxon>
        <taxon>Rhodospirillales</taxon>
        <taxon>Magnetovibrionaceae</taxon>
        <taxon>Magnetovibrio</taxon>
    </lineage>
</organism>
<dbReference type="SUPFAM" id="SSF53822">
    <property type="entry name" value="Periplasmic binding protein-like I"/>
    <property type="match status" value="1"/>
</dbReference>
<comment type="caution">
    <text evidence="5">The sequence shown here is derived from an EMBL/GenBank/DDBJ whole genome shotgun (WGS) entry which is preliminary data.</text>
</comment>
<evidence type="ECO:0000256" key="2">
    <source>
        <dbReference type="ARBA" id="ARBA00022729"/>
    </source>
</evidence>
<gene>
    <name evidence="5" type="ORF">BEN30_00930</name>
</gene>
<dbReference type="GO" id="GO:0006865">
    <property type="term" value="P:amino acid transport"/>
    <property type="evidence" value="ECO:0007669"/>
    <property type="project" value="UniProtKB-KW"/>
</dbReference>
<evidence type="ECO:0000259" key="4">
    <source>
        <dbReference type="Pfam" id="PF13458"/>
    </source>
</evidence>
<dbReference type="Gene3D" id="3.40.50.2300">
    <property type="match status" value="2"/>
</dbReference>
<dbReference type="PANTHER" id="PTHR30483:SF6">
    <property type="entry name" value="PERIPLASMIC BINDING PROTEIN OF ABC TRANSPORTER FOR NATURAL AMINO ACIDS"/>
    <property type="match status" value="1"/>
</dbReference>
<dbReference type="CDD" id="cd19979">
    <property type="entry name" value="PBP1_ABC_ligand_binding-like"/>
    <property type="match status" value="1"/>
</dbReference>
<reference evidence="6" key="1">
    <citation type="submission" date="2016-07" db="EMBL/GenBank/DDBJ databases">
        <authorList>
            <person name="Florea S."/>
            <person name="Webb J.S."/>
            <person name="Jaromczyk J."/>
            <person name="Schardl C.L."/>
        </authorList>
    </citation>
    <scope>NUCLEOTIDE SEQUENCE [LARGE SCALE GENOMIC DNA]</scope>
    <source>
        <strain evidence="6">MV-1</strain>
    </source>
</reference>
<keyword evidence="3" id="KW-0813">Transport</keyword>
<dbReference type="Proteomes" id="UP000095347">
    <property type="component" value="Unassembled WGS sequence"/>
</dbReference>
<proteinExistence type="inferred from homology"/>
<dbReference type="InterPro" id="IPR028081">
    <property type="entry name" value="Leu-bd"/>
</dbReference>